<dbReference type="PANTHER" id="PTHR46696:SF4">
    <property type="entry name" value="BIOTIN BIOSYNTHESIS CYTOCHROME P450"/>
    <property type="match status" value="1"/>
</dbReference>
<dbReference type="InterPro" id="IPR017972">
    <property type="entry name" value="Cyt_P450_CS"/>
</dbReference>
<dbReference type="PANTHER" id="PTHR46696">
    <property type="entry name" value="P450, PUTATIVE (EUROFUNG)-RELATED"/>
    <property type="match status" value="1"/>
</dbReference>
<evidence type="ECO:0000256" key="1">
    <source>
        <dbReference type="ARBA" id="ARBA00010617"/>
    </source>
</evidence>
<comment type="caution">
    <text evidence="8">The sequence shown here is derived from an EMBL/GenBank/DDBJ whole genome shotgun (WGS) entry which is preliminary data.</text>
</comment>
<proteinExistence type="inferred from homology"/>
<dbReference type="GO" id="GO:0036199">
    <property type="term" value="F:cholest-4-en-3-one 26-monooxygenase activity"/>
    <property type="evidence" value="ECO:0007669"/>
    <property type="project" value="TreeGrafter"/>
</dbReference>
<evidence type="ECO:0000313" key="9">
    <source>
        <dbReference type="Proteomes" id="UP000545761"/>
    </source>
</evidence>
<dbReference type="Proteomes" id="UP000545761">
    <property type="component" value="Unassembled WGS sequence"/>
</dbReference>
<dbReference type="GO" id="GO:0006707">
    <property type="term" value="P:cholesterol catabolic process"/>
    <property type="evidence" value="ECO:0007669"/>
    <property type="project" value="TreeGrafter"/>
</dbReference>
<protein>
    <submittedName>
        <fullName evidence="8">Cytochrome P450</fullName>
    </submittedName>
</protein>
<evidence type="ECO:0000256" key="5">
    <source>
        <dbReference type="ARBA" id="ARBA00023004"/>
    </source>
</evidence>
<evidence type="ECO:0000256" key="7">
    <source>
        <dbReference type="RuleBase" id="RU000461"/>
    </source>
</evidence>
<dbReference type="PROSITE" id="PS00086">
    <property type="entry name" value="CYTOCHROME_P450"/>
    <property type="match status" value="1"/>
</dbReference>
<dbReference type="InterPro" id="IPR001128">
    <property type="entry name" value="Cyt_P450"/>
</dbReference>
<dbReference type="InterPro" id="IPR002397">
    <property type="entry name" value="Cyt_P450_B"/>
</dbReference>
<dbReference type="FunFam" id="1.10.630.10:FF:000018">
    <property type="entry name" value="Cytochrome P450 monooxygenase"/>
    <property type="match status" value="1"/>
</dbReference>
<dbReference type="GO" id="GO:0005506">
    <property type="term" value="F:iron ion binding"/>
    <property type="evidence" value="ECO:0007669"/>
    <property type="project" value="InterPro"/>
</dbReference>
<dbReference type="PRINTS" id="PR00359">
    <property type="entry name" value="BP450"/>
</dbReference>
<evidence type="ECO:0000256" key="6">
    <source>
        <dbReference type="ARBA" id="ARBA00023033"/>
    </source>
</evidence>
<organism evidence="8 9">
    <name type="scientific">Streptomyces himalayensis subsp. himalayensis</name>
    <dbReference type="NCBI Taxonomy" id="2756131"/>
    <lineage>
        <taxon>Bacteria</taxon>
        <taxon>Bacillati</taxon>
        <taxon>Actinomycetota</taxon>
        <taxon>Actinomycetes</taxon>
        <taxon>Kitasatosporales</taxon>
        <taxon>Streptomycetaceae</taxon>
        <taxon>Streptomyces</taxon>
        <taxon>Streptomyces himalayensis</taxon>
    </lineage>
</organism>
<accession>A0A7W0IA88</accession>
<evidence type="ECO:0000256" key="2">
    <source>
        <dbReference type="ARBA" id="ARBA00022617"/>
    </source>
</evidence>
<dbReference type="RefSeq" id="WP_181658843.1">
    <property type="nucleotide sequence ID" value="NZ_JACEHE010000011.1"/>
</dbReference>
<dbReference type="InterPro" id="IPR036396">
    <property type="entry name" value="Cyt_P450_sf"/>
</dbReference>
<gene>
    <name evidence="8" type="ORF">H1D24_19210</name>
</gene>
<dbReference type="Gene3D" id="1.10.630.10">
    <property type="entry name" value="Cytochrome P450"/>
    <property type="match status" value="1"/>
</dbReference>
<dbReference type="Pfam" id="PF00067">
    <property type="entry name" value="p450"/>
    <property type="match status" value="1"/>
</dbReference>
<keyword evidence="5 7" id="KW-0408">Iron</keyword>
<name>A0A7W0IA88_9ACTN</name>
<reference evidence="8 9" key="1">
    <citation type="submission" date="2020-07" db="EMBL/GenBank/DDBJ databases">
        <title>Streptomyces isolated from Indian soil.</title>
        <authorList>
            <person name="Mandal S."/>
            <person name="Maiti P.K."/>
        </authorList>
    </citation>
    <scope>NUCLEOTIDE SEQUENCE [LARGE SCALE GENOMIC DNA]</scope>
    <source>
        <strain evidence="8 9">PSKA28</strain>
    </source>
</reference>
<dbReference type="GO" id="GO:0020037">
    <property type="term" value="F:heme binding"/>
    <property type="evidence" value="ECO:0007669"/>
    <property type="project" value="InterPro"/>
</dbReference>
<keyword evidence="4 7" id="KW-0560">Oxidoreductase</keyword>
<dbReference type="EMBL" id="JACEHE010000011">
    <property type="protein sequence ID" value="MBA2947884.1"/>
    <property type="molecule type" value="Genomic_DNA"/>
</dbReference>
<dbReference type="PRINTS" id="PR00385">
    <property type="entry name" value="P450"/>
</dbReference>
<dbReference type="GO" id="GO:0008395">
    <property type="term" value="F:steroid hydroxylase activity"/>
    <property type="evidence" value="ECO:0007669"/>
    <property type="project" value="TreeGrafter"/>
</dbReference>
<evidence type="ECO:0000256" key="3">
    <source>
        <dbReference type="ARBA" id="ARBA00022723"/>
    </source>
</evidence>
<evidence type="ECO:0000313" key="8">
    <source>
        <dbReference type="EMBL" id="MBA2947884.1"/>
    </source>
</evidence>
<dbReference type="AlphaFoldDB" id="A0A7W0IA88"/>
<keyword evidence="2 7" id="KW-0349">Heme</keyword>
<evidence type="ECO:0000256" key="4">
    <source>
        <dbReference type="ARBA" id="ARBA00023002"/>
    </source>
</evidence>
<keyword evidence="3 7" id="KW-0479">Metal-binding</keyword>
<keyword evidence="6 7" id="KW-0503">Monooxygenase</keyword>
<dbReference type="SUPFAM" id="SSF48264">
    <property type="entry name" value="Cytochrome P450"/>
    <property type="match status" value="1"/>
</dbReference>
<comment type="similarity">
    <text evidence="1 7">Belongs to the cytochrome P450 family.</text>
</comment>
<sequence>MKDYESADFFRDEGLIEDPYPYFDALRAQCPVRRENHHDVVMVTGYEEAVQIYNDTDTFSACNSVTGPFPGFPVPLEGDDVSELIEQHRDELPMSDQLPTLDPPVHTDHRALLMRLITPKRLKENEAAMWHLADGLLDDFLAGGEAEFINGFAGPFTMLVIADLLGVPEEDRAEVAEELRHGPPAGAAMGSTSEGTMAHSPLEHLYDRVARYIEDRRRAPREDVLSGLAAATFPDGRLPDVADVVRVAANLFAAGQETTVRLLGTALKLIAERPELQRQLRAERDRIPAFVEEVLRIESPVKGDFRLSKVPTTVGGVDIPAGRTVMVLNGAANRDPRQFACPADFDIGRSNVRRHLAFGRGVHTCPGAPLARAEARVAIERLLDRTTDIRLAEEKHGPEGARRYRYVPTFMLRGLTRLFLEFTLADAPAAEEVAR</sequence>